<keyword evidence="5 7" id="KW-1133">Transmembrane helix</keyword>
<evidence type="ECO:0000256" key="3">
    <source>
        <dbReference type="ARBA" id="ARBA00022679"/>
    </source>
</evidence>
<comment type="subcellular location">
    <subcellularLocation>
        <location evidence="7">Cell membrane</location>
        <topology evidence="7">Multi-pass membrane protein</topology>
    </subcellularLocation>
</comment>
<dbReference type="PANTHER" id="PTHR30589">
    <property type="entry name" value="PROLIPOPROTEIN DIACYLGLYCERYL TRANSFERASE"/>
    <property type="match status" value="1"/>
</dbReference>
<dbReference type="GO" id="GO:0042158">
    <property type="term" value="P:lipoprotein biosynthetic process"/>
    <property type="evidence" value="ECO:0007669"/>
    <property type="project" value="UniProtKB-UniRule"/>
</dbReference>
<feature type="transmembrane region" description="Helical" evidence="7">
    <location>
        <begin position="64"/>
        <end position="83"/>
    </location>
</feature>
<feature type="region of interest" description="Disordered" evidence="8">
    <location>
        <begin position="293"/>
        <end position="333"/>
    </location>
</feature>
<dbReference type="UniPathway" id="UPA00664"/>
<feature type="transmembrane region" description="Helical" evidence="7">
    <location>
        <begin position="103"/>
        <end position="127"/>
    </location>
</feature>
<evidence type="ECO:0000313" key="9">
    <source>
        <dbReference type="EMBL" id="NYJ23918.1"/>
    </source>
</evidence>
<dbReference type="GO" id="GO:0008961">
    <property type="term" value="F:phosphatidylglycerol-prolipoprotein diacylglyceryl transferase activity"/>
    <property type="evidence" value="ECO:0007669"/>
    <property type="project" value="UniProtKB-UniRule"/>
</dbReference>
<dbReference type="HAMAP" id="MF_01147">
    <property type="entry name" value="Lgt"/>
    <property type="match status" value="1"/>
</dbReference>
<evidence type="ECO:0000313" key="10">
    <source>
        <dbReference type="Proteomes" id="UP000578352"/>
    </source>
</evidence>
<feature type="transmembrane region" description="Helical" evidence="7">
    <location>
        <begin position="256"/>
        <end position="274"/>
    </location>
</feature>
<sequence>MVATMSSWFASIPSPGPEWQQIPIDIFGLHWRIQTYAIMILIGIVVAALWTSRRLTKRGAEPGVILDIMLWAVVLGIIGARLYHVFTHPSDYFYPGANLLNVFAIWEGGNAIFGSLIGGAVGIWIACRISGLRFWSVADALAPALLLAQAIGRLGNYFNQELFGLPTNLPWGLQIDAGNKAIPVGLPADTLFQPLFLYEIIWNVIGVVVIVFLERKFRLQWGKTLAVYLIWYGLGRSYLESIRIDPSEFSFLGIPSNVWAAFLAVVLGIVIFIVQSRRHPGLEPSVYRPGREWVRPDAEVDSDDTDSDDEDFVDGDGEPTASAGAKATSPSRG</sequence>
<dbReference type="NCBIfam" id="TIGR00544">
    <property type="entry name" value="lgt"/>
    <property type="match status" value="1"/>
</dbReference>
<feature type="compositionally biased region" description="Acidic residues" evidence="8">
    <location>
        <begin position="299"/>
        <end position="317"/>
    </location>
</feature>
<feature type="transmembrane region" description="Helical" evidence="7">
    <location>
        <begin position="134"/>
        <end position="152"/>
    </location>
</feature>
<proteinExistence type="inferred from homology"/>
<feature type="transmembrane region" description="Helical" evidence="7">
    <location>
        <begin position="195"/>
        <end position="213"/>
    </location>
</feature>
<feature type="binding site" evidence="7">
    <location>
        <position position="153"/>
    </location>
    <ligand>
        <name>a 1,2-diacyl-sn-glycero-3-phospho-(1'-sn-glycerol)</name>
        <dbReference type="ChEBI" id="CHEBI:64716"/>
    </ligand>
</feature>
<organism evidence="9 10">
    <name type="scientific">Leifsonia shinshuensis</name>
    <dbReference type="NCBI Taxonomy" id="150026"/>
    <lineage>
        <taxon>Bacteria</taxon>
        <taxon>Bacillati</taxon>
        <taxon>Actinomycetota</taxon>
        <taxon>Actinomycetes</taxon>
        <taxon>Micrococcales</taxon>
        <taxon>Microbacteriaceae</taxon>
        <taxon>Leifsonia</taxon>
    </lineage>
</organism>
<reference evidence="9 10" key="1">
    <citation type="submission" date="2020-07" db="EMBL/GenBank/DDBJ databases">
        <title>Sequencing the genomes of 1000 actinobacteria strains.</title>
        <authorList>
            <person name="Klenk H.-P."/>
        </authorList>
    </citation>
    <scope>NUCLEOTIDE SEQUENCE [LARGE SCALE GENOMIC DNA]</scope>
    <source>
        <strain evidence="9 10">DSM 15165</strain>
    </source>
</reference>
<gene>
    <name evidence="7" type="primary">lgt</name>
    <name evidence="9" type="ORF">HNR13_002205</name>
</gene>
<dbReference type="PANTHER" id="PTHR30589:SF0">
    <property type="entry name" value="PHOSPHATIDYLGLYCEROL--PROLIPOPROTEIN DIACYLGLYCERYL TRANSFERASE"/>
    <property type="match status" value="1"/>
</dbReference>
<keyword evidence="9" id="KW-0449">Lipoprotein</keyword>
<accession>A0A853CU19</accession>
<evidence type="ECO:0000256" key="2">
    <source>
        <dbReference type="ARBA" id="ARBA00022475"/>
    </source>
</evidence>
<dbReference type="Proteomes" id="UP000578352">
    <property type="component" value="Unassembled WGS sequence"/>
</dbReference>
<keyword evidence="3 7" id="KW-0808">Transferase</keyword>
<comment type="function">
    <text evidence="7">Catalyzes the transfer of the diacylglyceryl group from phosphatidylglycerol to the sulfhydryl group of the N-terminal cysteine of a prolipoprotein, the first step in the formation of mature lipoproteins.</text>
</comment>
<evidence type="ECO:0000256" key="7">
    <source>
        <dbReference type="HAMAP-Rule" id="MF_01147"/>
    </source>
</evidence>
<comment type="catalytic activity">
    <reaction evidence="7">
        <text>L-cysteinyl-[prolipoprotein] + a 1,2-diacyl-sn-glycero-3-phospho-(1'-sn-glycerol) = an S-1,2-diacyl-sn-glyceryl-L-cysteinyl-[prolipoprotein] + sn-glycerol 1-phosphate + H(+)</text>
        <dbReference type="Rhea" id="RHEA:56712"/>
        <dbReference type="Rhea" id="RHEA-COMP:14679"/>
        <dbReference type="Rhea" id="RHEA-COMP:14680"/>
        <dbReference type="ChEBI" id="CHEBI:15378"/>
        <dbReference type="ChEBI" id="CHEBI:29950"/>
        <dbReference type="ChEBI" id="CHEBI:57685"/>
        <dbReference type="ChEBI" id="CHEBI:64716"/>
        <dbReference type="ChEBI" id="CHEBI:140658"/>
        <dbReference type="EC" id="2.5.1.145"/>
    </reaction>
</comment>
<dbReference type="EMBL" id="JACCFL010000001">
    <property type="protein sequence ID" value="NYJ23918.1"/>
    <property type="molecule type" value="Genomic_DNA"/>
</dbReference>
<keyword evidence="2 7" id="KW-1003">Cell membrane</keyword>
<dbReference type="EC" id="2.5.1.145" evidence="7"/>
<keyword evidence="6 7" id="KW-0472">Membrane</keyword>
<comment type="pathway">
    <text evidence="7">Protein modification; lipoprotein biosynthesis (diacylglyceryl transfer).</text>
</comment>
<feature type="transmembrane region" description="Helical" evidence="7">
    <location>
        <begin position="33"/>
        <end position="52"/>
    </location>
</feature>
<evidence type="ECO:0000256" key="5">
    <source>
        <dbReference type="ARBA" id="ARBA00022989"/>
    </source>
</evidence>
<dbReference type="PROSITE" id="PS01311">
    <property type="entry name" value="LGT"/>
    <property type="match status" value="1"/>
</dbReference>
<dbReference type="Pfam" id="PF01790">
    <property type="entry name" value="LGT"/>
    <property type="match status" value="1"/>
</dbReference>
<dbReference type="GO" id="GO:0005886">
    <property type="term" value="C:plasma membrane"/>
    <property type="evidence" value="ECO:0007669"/>
    <property type="project" value="UniProtKB-SubCell"/>
</dbReference>
<comment type="caution">
    <text evidence="9">The sequence shown here is derived from an EMBL/GenBank/DDBJ whole genome shotgun (WGS) entry which is preliminary data.</text>
</comment>
<evidence type="ECO:0000256" key="1">
    <source>
        <dbReference type="ARBA" id="ARBA00007150"/>
    </source>
</evidence>
<dbReference type="InterPro" id="IPR001640">
    <property type="entry name" value="Lgt"/>
</dbReference>
<feature type="transmembrane region" description="Helical" evidence="7">
    <location>
        <begin position="225"/>
        <end position="244"/>
    </location>
</feature>
<dbReference type="AlphaFoldDB" id="A0A853CU19"/>
<comment type="similarity">
    <text evidence="1 7">Belongs to the Lgt family.</text>
</comment>
<name>A0A853CU19_9MICO</name>
<keyword evidence="4 7" id="KW-0812">Transmembrane</keyword>
<protein>
    <recommendedName>
        <fullName evidence="7">Phosphatidylglycerol--prolipoprotein diacylglyceryl transferase</fullName>
        <ecNumber evidence="7">2.5.1.145</ecNumber>
    </recommendedName>
</protein>
<evidence type="ECO:0000256" key="6">
    <source>
        <dbReference type="ARBA" id="ARBA00023136"/>
    </source>
</evidence>
<evidence type="ECO:0000256" key="8">
    <source>
        <dbReference type="SAM" id="MobiDB-lite"/>
    </source>
</evidence>
<evidence type="ECO:0000256" key="4">
    <source>
        <dbReference type="ARBA" id="ARBA00022692"/>
    </source>
</evidence>